<proteinExistence type="predicted"/>
<keyword evidence="4" id="KW-1185">Reference proteome</keyword>
<dbReference type="Proteomes" id="UP000635996">
    <property type="component" value="Unassembled WGS sequence"/>
</dbReference>
<sequence length="890" mass="94627">MAFDEARYRREVLDAGLPVPEDLRIRYQLPPDLDPDGIADVVTAVRACWRRHRTRLKYRPVVEELEAGYLLHAPLLRAAADGDTAPLREALGTQEQRSRAERERLHDALLEAAGGLGLLAETTAWDLATAHGVGPDQVRRMLPDLGLRIADPDRLPRTPPHPAYGRCAGHLQVLRLRHLADFLATGTPGGRADGPVRVFGGPGGGPAAPADEAGVQAAARRWARLPHGAAHTAAQAVVAAVRVVLSEQGEAGLAQALLYDLAEPLRRRRAARATPATLLDHAVRELSVAEEDARRLVFAVLHETDEDPAVRRLRQLAADGRLAEAASVADRVPEDMLPEEARELAGHVRARLAEARALVEQARRLPSAASDRAWELLERAEETVRDLPEADAVRRTLPVPPATGVTADADGTGVTVRWQPSPATTGSPEHILLRTTSRPPRDAGDAAATRIALPSAHATSCTDPTPPPCVPLYYAVVVRRAAEPGSPYSPPAVCGPVVHLPEVSAVRVTAGDGEVRAGWTCPAPARTVEVHRVGPDGTETPVPARRDGFTERGLDNGTAYRYRIRAVYDAVAGTGGDGPVRTAGVWHTVTPLTAPEPVARLELEPVPGAPGTLRARCPEPALGVVRLYGFDGPPPWPAGTRLRLAELPARPLPTRREPDGRRVGPLSRPTVVLAVTQAGEHCVVGAHALACPHPLGPLVLSRHGGPGATAVFDWPSGAGEEAEVVWRVPGTDGTGRRVITRAGYRAEGGVRLPVPDGAAVEAEVRPVVTVGGLRAHGPVARAALPARAEAAYRIVRSGLPGRRTVTAVFTAPADTHARRLLLVRSHGPVWPLEPGDGEILAQAADVTLGPGHDVRLSVRLGRGPGRWLRCFAEGDGLVLRDPPHSTLLAR</sequence>
<dbReference type="InterPro" id="IPR003961">
    <property type="entry name" value="FN3_dom"/>
</dbReference>
<reference evidence="3 4" key="1">
    <citation type="submission" date="2020-03" db="EMBL/GenBank/DDBJ databases">
        <title>WGS of actinomycetes isolated from Thailand.</title>
        <authorList>
            <person name="Thawai C."/>
        </authorList>
    </citation>
    <scope>NUCLEOTIDE SEQUENCE [LARGE SCALE GENOMIC DNA]</scope>
    <source>
        <strain evidence="3 4">NBRC 13905</strain>
    </source>
</reference>
<evidence type="ECO:0000259" key="2">
    <source>
        <dbReference type="SMART" id="SM00060"/>
    </source>
</evidence>
<organism evidence="3 4">
    <name type="scientific">Streptomyces thermoviolaceus subsp. thermoviolaceus</name>
    <dbReference type="NCBI Taxonomy" id="66860"/>
    <lineage>
        <taxon>Bacteria</taxon>
        <taxon>Bacillati</taxon>
        <taxon>Actinomycetota</taxon>
        <taxon>Actinomycetes</taxon>
        <taxon>Kitasatosporales</taxon>
        <taxon>Streptomycetaceae</taxon>
        <taxon>Streptomyces</taxon>
    </lineage>
</organism>
<protein>
    <recommendedName>
        <fullName evidence="2">Fibronectin type-III domain-containing protein</fullName>
    </recommendedName>
</protein>
<dbReference type="RefSeq" id="WP_168132132.1">
    <property type="nucleotide sequence ID" value="NZ_BMVZ01000001.1"/>
</dbReference>
<evidence type="ECO:0000313" key="4">
    <source>
        <dbReference type="Proteomes" id="UP000635996"/>
    </source>
</evidence>
<name>A0ABX0YX47_STRTL</name>
<gene>
    <name evidence="3" type="ORF">HCJ95_20545</name>
</gene>
<evidence type="ECO:0000313" key="3">
    <source>
        <dbReference type="EMBL" id="NJP16597.1"/>
    </source>
</evidence>
<feature type="domain" description="Fibronectin type-III" evidence="2">
    <location>
        <begin position="398"/>
        <end position="575"/>
    </location>
</feature>
<feature type="region of interest" description="Disordered" evidence="1">
    <location>
        <begin position="419"/>
        <end position="445"/>
    </location>
</feature>
<accession>A0ABX0YX47</accession>
<dbReference type="EMBL" id="JAATEL010000024">
    <property type="protein sequence ID" value="NJP16597.1"/>
    <property type="molecule type" value="Genomic_DNA"/>
</dbReference>
<comment type="caution">
    <text evidence="3">The sequence shown here is derived from an EMBL/GenBank/DDBJ whole genome shotgun (WGS) entry which is preliminary data.</text>
</comment>
<evidence type="ECO:0000256" key="1">
    <source>
        <dbReference type="SAM" id="MobiDB-lite"/>
    </source>
</evidence>
<dbReference type="SMART" id="SM00060">
    <property type="entry name" value="FN3"/>
    <property type="match status" value="1"/>
</dbReference>